<sequence>MEHSYLRYRSLWATGVVTSPSCKIGVDHDKDEELVVCGAVRDVVWWSPSTGKLVRTFRGEVESSGFESSPNDGGRGEVVAVAVPVATDAALKHAVAVAYASGVVRVYRGRDEEDRFEVEGHRGAVHVLRWCPAACWLCSGGANGELVLWDCVGERGAWRLAGHKRAATDVCFLGSWTGGGTGLLVSASRDATIRVWDRDRCVETISCEAPAMGVDAAESRVASAGDDSSLRLWEFSSSEENLGSSSSMRRARPSEACQQLRFSPDGSKIGCLTATCLEVYAEQRREKKTKKRKRSLLVLVATVFPTDRPRSFGFLRDSVVVFGTRANTLEMRGVNDDDRDDDVRKIGVLGHRSAVRSLSLSSDARSVCAASAGGLKIWATASPTLERSLAAVKKVLSVCFVPGDSEVVAGAKDGSLRIVDVASGIDTEATPPHAGAVWALDAAILGNKICVMSGGADRELKIWRLAKSRTLKLTKTLDVEDEILAARFVCDVRFVAVATHDACVRVFFADTLKFKLTLYGHKLGALCVDGTTDASLLATASADKTIKLWGLEFGDLRRSILAHDDAVTALLFFRDTHYLVTASKDGALKMWDADRFLCVQHFKRGHVGEVWALAASPSGDRVYSGGADRSVRAWQRTDEPVFASEEAEARLDAELRDDRRETHAAIVAESSGGPSADRLADAIELARAEDAKTDDHHHHHHQQPSVLLLGRTTARYVLDALAAVPSPDLETAILLLPLDLLTSLLDYLAATLDATNLELVARAVTTAVKLHHKSVVAHEPLRAVLNTLRLSLRDSLGAERSIYGTNLAALRLAAFTT</sequence>
<proteinExistence type="inferred from homology"/>
<evidence type="ECO:0000256" key="2">
    <source>
        <dbReference type="ARBA" id="ARBA00022574"/>
    </source>
</evidence>
<feature type="repeat" description="WD" evidence="6">
    <location>
        <begin position="560"/>
        <end position="592"/>
    </location>
</feature>
<dbReference type="Pfam" id="PF25172">
    <property type="entry name" value="Beta-prop_WDR3_2nd"/>
    <property type="match status" value="1"/>
</dbReference>
<dbReference type="GO" id="GO:0034388">
    <property type="term" value="C:Pwp2p-containing subcomplex of 90S preribosome"/>
    <property type="evidence" value="ECO:0007669"/>
    <property type="project" value="TreeGrafter"/>
</dbReference>
<evidence type="ECO:0000256" key="5">
    <source>
        <dbReference type="ARBA" id="ARBA00038229"/>
    </source>
</evidence>
<accession>A0AAD7UI10</accession>
<reference evidence="8" key="1">
    <citation type="submission" date="2023-01" db="EMBL/GenBank/DDBJ databases">
        <title>Metagenome sequencing of chrysophaentin producing Chrysophaeum taylorii.</title>
        <authorList>
            <person name="Davison J."/>
            <person name="Bewley C."/>
        </authorList>
    </citation>
    <scope>NUCLEOTIDE SEQUENCE</scope>
    <source>
        <strain evidence="8">NIES-1699</strain>
    </source>
</reference>
<keyword evidence="2 6" id="KW-0853">WD repeat</keyword>
<dbReference type="GO" id="GO:0030515">
    <property type="term" value="F:snoRNA binding"/>
    <property type="evidence" value="ECO:0007669"/>
    <property type="project" value="TreeGrafter"/>
</dbReference>
<evidence type="ECO:0000313" key="8">
    <source>
        <dbReference type="EMBL" id="KAJ8605526.1"/>
    </source>
</evidence>
<evidence type="ECO:0000256" key="3">
    <source>
        <dbReference type="ARBA" id="ARBA00022737"/>
    </source>
</evidence>
<feature type="repeat" description="WD" evidence="6">
    <location>
        <begin position="603"/>
        <end position="635"/>
    </location>
</feature>
<dbReference type="PANTHER" id="PTHR19853:SF0">
    <property type="entry name" value="WD REPEAT-CONTAINING PROTEIN 3"/>
    <property type="match status" value="1"/>
</dbReference>
<name>A0AAD7UI10_9STRA</name>
<dbReference type="InterPro" id="IPR007148">
    <property type="entry name" value="SSU_processome_Utp12"/>
</dbReference>
<dbReference type="Pfam" id="PF00400">
    <property type="entry name" value="WD40"/>
    <property type="match status" value="2"/>
</dbReference>
<dbReference type="SUPFAM" id="SSF50998">
    <property type="entry name" value="Quinoprotein alcohol dehydrogenase-like"/>
    <property type="match status" value="1"/>
</dbReference>
<protein>
    <recommendedName>
        <fullName evidence="7">Small-subunit processome Utp12 domain-containing protein</fullName>
    </recommendedName>
</protein>
<dbReference type="Proteomes" id="UP001230188">
    <property type="component" value="Unassembled WGS sequence"/>
</dbReference>
<evidence type="ECO:0000259" key="7">
    <source>
        <dbReference type="Pfam" id="PF04003"/>
    </source>
</evidence>
<evidence type="ECO:0000313" key="9">
    <source>
        <dbReference type="Proteomes" id="UP001230188"/>
    </source>
</evidence>
<dbReference type="Gene3D" id="2.130.10.10">
    <property type="entry name" value="YVTN repeat-like/Quinoprotein amine dehydrogenase"/>
    <property type="match status" value="3"/>
</dbReference>
<dbReference type="PANTHER" id="PTHR19853">
    <property type="entry name" value="WD REPEAT CONTAINING PROTEIN 3 WDR3"/>
    <property type="match status" value="1"/>
</dbReference>
<dbReference type="CDD" id="cd00200">
    <property type="entry name" value="WD40"/>
    <property type="match status" value="1"/>
</dbReference>
<dbReference type="EMBL" id="JAQMWT010000314">
    <property type="protein sequence ID" value="KAJ8605526.1"/>
    <property type="molecule type" value="Genomic_DNA"/>
</dbReference>
<evidence type="ECO:0000256" key="6">
    <source>
        <dbReference type="PROSITE-ProRule" id="PRU00221"/>
    </source>
</evidence>
<organism evidence="8 9">
    <name type="scientific">Chrysophaeum taylorii</name>
    <dbReference type="NCBI Taxonomy" id="2483200"/>
    <lineage>
        <taxon>Eukaryota</taxon>
        <taxon>Sar</taxon>
        <taxon>Stramenopiles</taxon>
        <taxon>Ochrophyta</taxon>
        <taxon>Pelagophyceae</taxon>
        <taxon>Pelagomonadales</taxon>
        <taxon>Pelagomonadaceae</taxon>
        <taxon>Chrysophaeum</taxon>
    </lineage>
</organism>
<evidence type="ECO:0000256" key="1">
    <source>
        <dbReference type="ARBA" id="ARBA00004604"/>
    </source>
</evidence>
<comment type="caution">
    <text evidence="8">The sequence shown here is derived from an EMBL/GenBank/DDBJ whole genome shotgun (WGS) entry which is preliminary data.</text>
</comment>
<comment type="subcellular location">
    <subcellularLocation>
        <location evidence="1">Nucleus</location>
        <location evidence="1">Nucleolus</location>
    </subcellularLocation>
</comment>
<dbReference type="SUPFAM" id="SSF50978">
    <property type="entry name" value="WD40 repeat-like"/>
    <property type="match status" value="1"/>
</dbReference>
<evidence type="ECO:0000256" key="4">
    <source>
        <dbReference type="ARBA" id="ARBA00023242"/>
    </source>
</evidence>
<keyword evidence="3" id="KW-0677">Repeat</keyword>
<dbReference type="InterPro" id="IPR036322">
    <property type="entry name" value="WD40_repeat_dom_sf"/>
</dbReference>
<dbReference type="SMART" id="SM00320">
    <property type="entry name" value="WD40"/>
    <property type="match status" value="10"/>
</dbReference>
<dbReference type="Pfam" id="PF04003">
    <property type="entry name" value="Utp12"/>
    <property type="match status" value="1"/>
</dbReference>
<dbReference type="PROSITE" id="PS50294">
    <property type="entry name" value="WD_REPEATS_REGION"/>
    <property type="match status" value="4"/>
</dbReference>
<gene>
    <name evidence="8" type="ORF">CTAYLR_000066</name>
</gene>
<feature type="repeat" description="WD" evidence="6">
    <location>
        <begin position="118"/>
        <end position="150"/>
    </location>
</feature>
<comment type="similarity">
    <text evidence="5">Belongs to the WD repeat WDR3/UTP12 family.</text>
</comment>
<dbReference type="InterPro" id="IPR020472">
    <property type="entry name" value="WD40_PAC1"/>
</dbReference>
<keyword evidence="9" id="KW-1185">Reference proteome</keyword>
<dbReference type="InterPro" id="IPR051570">
    <property type="entry name" value="TBC1_cilium_biogenesis"/>
</dbReference>
<dbReference type="InterPro" id="IPR001680">
    <property type="entry name" value="WD40_rpt"/>
</dbReference>
<dbReference type="AlphaFoldDB" id="A0AAD7UI10"/>
<dbReference type="InterPro" id="IPR015943">
    <property type="entry name" value="WD40/YVTN_repeat-like_dom_sf"/>
</dbReference>
<feature type="domain" description="Small-subunit processome Utp12" evidence="7">
    <location>
        <begin position="715"/>
        <end position="812"/>
    </location>
</feature>
<dbReference type="GO" id="GO:0032040">
    <property type="term" value="C:small-subunit processome"/>
    <property type="evidence" value="ECO:0007669"/>
    <property type="project" value="TreeGrafter"/>
</dbReference>
<dbReference type="PRINTS" id="PR00320">
    <property type="entry name" value="GPROTEINBRPT"/>
</dbReference>
<dbReference type="GO" id="GO:0030490">
    <property type="term" value="P:maturation of SSU-rRNA"/>
    <property type="evidence" value="ECO:0007669"/>
    <property type="project" value="TreeGrafter"/>
</dbReference>
<dbReference type="InterPro" id="IPR011047">
    <property type="entry name" value="Quinoprotein_ADH-like_sf"/>
</dbReference>
<keyword evidence="4" id="KW-0539">Nucleus</keyword>
<dbReference type="PROSITE" id="PS50082">
    <property type="entry name" value="WD_REPEATS_2"/>
    <property type="match status" value="5"/>
</dbReference>
<feature type="repeat" description="WD" evidence="6">
    <location>
        <begin position="518"/>
        <end position="559"/>
    </location>
</feature>
<feature type="repeat" description="WD" evidence="6">
    <location>
        <begin position="160"/>
        <end position="197"/>
    </location>
</feature>